<comment type="subcellular location">
    <subcellularLocation>
        <location evidence="1">Endoplasmic reticulum membrane</location>
        <topology evidence="1">Multi-pass membrane protein</topology>
    </subcellularLocation>
</comment>
<accession>A0ABP5RGX5</accession>
<keyword evidence="6 11" id="KW-0812">Transmembrane</keyword>
<feature type="transmembrane region" description="Helical" evidence="11">
    <location>
        <begin position="262"/>
        <end position="284"/>
    </location>
</feature>
<feature type="transmembrane region" description="Helical" evidence="11">
    <location>
        <begin position="357"/>
        <end position="376"/>
    </location>
</feature>
<evidence type="ECO:0000256" key="7">
    <source>
        <dbReference type="ARBA" id="ARBA00022824"/>
    </source>
</evidence>
<evidence type="ECO:0000256" key="3">
    <source>
        <dbReference type="ARBA" id="ARBA00022502"/>
    </source>
</evidence>
<keyword evidence="13" id="KW-1185">Reference proteome</keyword>
<keyword evidence="5" id="KW-0808">Transferase</keyword>
<comment type="caution">
    <text evidence="12">The sequence shown here is derived from an EMBL/GenBank/DDBJ whole genome shotgun (WGS) entry which is preliminary data.</text>
</comment>
<feature type="transmembrane region" description="Helical" evidence="11">
    <location>
        <begin position="47"/>
        <end position="70"/>
    </location>
</feature>
<feature type="compositionally biased region" description="Pro residues" evidence="10">
    <location>
        <begin position="16"/>
        <end position="32"/>
    </location>
</feature>
<organism evidence="12 13">
    <name type="scientific">Kitasatospora cystarginea</name>
    <dbReference type="NCBI Taxonomy" id="58350"/>
    <lineage>
        <taxon>Bacteria</taxon>
        <taxon>Bacillati</taxon>
        <taxon>Actinomycetota</taxon>
        <taxon>Actinomycetes</taxon>
        <taxon>Kitasatosporales</taxon>
        <taxon>Streptomycetaceae</taxon>
        <taxon>Kitasatospora</taxon>
    </lineage>
</organism>
<dbReference type="PANTHER" id="PTHR12468:SF2">
    <property type="entry name" value="GPI MANNOSYLTRANSFERASE 2"/>
    <property type="match status" value="1"/>
</dbReference>
<feature type="transmembrane region" description="Helical" evidence="11">
    <location>
        <begin position="147"/>
        <end position="169"/>
    </location>
</feature>
<evidence type="ECO:0000256" key="6">
    <source>
        <dbReference type="ARBA" id="ARBA00022692"/>
    </source>
</evidence>
<evidence type="ECO:0000256" key="4">
    <source>
        <dbReference type="ARBA" id="ARBA00022676"/>
    </source>
</evidence>
<dbReference type="EMBL" id="BAAATR010000027">
    <property type="protein sequence ID" value="GAA2261721.1"/>
    <property type="molecule type" value="Genomic_DNA"/>
</dbReference>
<name>A0ABP5RGX5_9ACTN</name>
<evidence type="ECO:0000256" key="1">
    <source>
        <dbReference type="ARBA" id="ARBA00004477"/>
    </source>
</evidence>
<sequence>MSAIQETVAADRRPLPGEPPVPPSSSAPPPFPGTETFRERLRRGAAAFGPALALFGAVKLIGFSVFMLLLDSSGRFHQLDPRFGGGAHPWDVVGSWDGWWYQQVAQFGYHPELIADHGGFFTVQQNSSAFFPLYPGLMRLVSDCTGIGFYGAGMLVSIVSSFAAAAGIFAVTRQLAGARAGVIAAAVWGAFPGAGVEWAVYTESLFVALTVWSCYFVISRQWLNAALITFIAGLSRPTSMTLIAGVALSAAVALFRRRDGVLAPLSAILLPPLSFFGYIGWVGYRMGHWDGYLTLQRGAWLHFFDFGKYTSDAVTHILTGDNNYLFAYPTEDLIAVLVLFALPCLLVPLLRLRPPLVITVYTLGTLVLVLGSQQMFGTLSRFVLPVFPLTIPIALALRRLSLPSLATVLGVGAVASGWFAGYVVFELGIP</sequence>
<feature type="transmembrane region" description="Helical" evidence="11">
    <location>
        <begin position="175"/>
        <end position="191"/>
    </location>
</feature>
<protein>
    <submittedName>
        <fullName evidence="12">Membrane protein</fullName>
    </submittedName>
</protein>
<dbReference type="RefSeq" id="WP_344638976.1">
    <property type="nucleotide sequence ID" value="NZ_BAAATR010000027.1"/>
</dbReference>
<proteinExistence type="predicted"/>
<evidence type="ECO:0000313" key="13">
    <source>
        <dbReference type="Proteomes" id="UP001500305"/>
    </source>
</evidence>
<feature type="transmembrane region" description="Helical" evidence="11">
    <location>
        <begin position="333"/>
        <end position="350"/>
    </location>
</feature>
<dbReference type="Proteomes" id="UP001500305">
    <property type="component" value="Unassembled WGS sequence"/>
</dbReference>
<evidence type="ECO:0000256" key="5">
    <source>
        <dbReference type="ARBA" id="ARBA00022679"/>
    </source>
</evidence>
<keyword evidence="8 11" id="KW-1133">Transmembrane helix</keyword>
<feature type="transmembrane region" description="Helical" evidence="11">
    <location>
        <begin position="405"/>
        <end position="425"/>
    </location>
</feature>
<evidence type="ECO:0000256" key="10">
    <source>
        <dbReference type="SAM" id="MobiDB-lite"/>
    </source>
</evidence>
<keyword evidence="3" id="KW-0337">GPI-anchor biosynthesis</keyword>
<feature type="transmembrane region" description="Helical" evidence="11">
    <location>
        <begin position="238"/>
        <end position="255"/>
    </location>
</feature>
<reference evidence="13" key="1">
    <citation type="journal article" date="2019" name="Int. J. Syst. Evol. Microbiol.">
        <title>The Global Catalogue of Microorganisms (GCM) 10K type strain sequencing project: providing services to taxonomists for standard genome sequencing and annotation.</title>
        <authorList>
            <consortium name="The Broad Institute Genomics Platform"/>
            <consortium name="The Broad Institute Genome Sequencing Center for Infectious Disease"/>
            <person name="Wu L."/>
            <person name="Ma J."/>
        </authorList>
    </citation>
    <scope>NUCLEOTIDE SEQUENCE [LARGE SCALE GENOMIC DNA]</scope>
    <source>
        <strain evidence="13">JCM 7356</strain>
    </source>
</reference>
<dbReference type="InterPro" id="IPR007315">
    <property type="entry name" value="PIG-V/Gpi18"/>
</dbReference>
<dbReference type="PANTHER" id="PTHR12468">
    <property type="entry name" value="GPI MANNOSYLTRANSFERASE 2"/>
    <property type="match status" value="1"/>
</dbReference>
<evidence type="ECO:0000256" key="9">
    <source>
        <dbReference type="ARBA" id="ARBA00023136"/>
    </source>
</evidence>
<evidence type="ECO:0000256" key="11">
    <source>
        <dbReference type="SAM" id="Phobius"/>
    </source>
</evidence>
<keyword evidence="7" id="KW-0256">Endoplasmic reticulum</keyword>
<evidence type="ECO:0000313" key="12">
    <source>
        <dbReference type="EMBL" id="GAA2261721.1"/>
    </source>
</evidence>
<keyword evidence="9 11" id="KW-0472">Membrane</keyword>
<evidence type="ECO:0000256" key="2">
    <source>
        <dbReference type="ARBA" id="ARBA00004687"/>
    </source>
</evidence>
<evidence type="ECO:0000256" key="8">
    <source>
        <dbReference type="ARBA" id="ARBA00022989"/>
    </source>
</evidence>
<comment type="pathway">
    <text evidence="2">Glycolipid biosynthesis; glycosylphosphatidylinositol-anchor biosynthesis.</text>
</comment>
<keyword evidence="4" id="KW-0328">Glycosyltransferase</keyword>
<feature type="region of interest" description="Disordered" evidence="10">
    <location>
        <begin position="1"/>
        <end position="36"/>
    </location>
</feature>
<gene>
    <name evidence="12" type="ORF">GCM10010430_52570</name>
</gene>